<name>A0ABT1QVP7_9GAMM</name>
<dbReference type="EMBL" id="JANFQO010000016">
    <property type="protein sequence ID" value="MCQ4166360.1"/>
    <property type="molecule type" value="Genomic_DNA"/>
</dbReference>
<proteinExistence type="predicted"/>
<feature type="transmembrane region" description="Helical" evidence="1">
    <location>
        <begin position="29"/>
        <end position="52"/>
    </location>
</feature>
<dbReference type="RefSeq" id="WP_255915550.1">
    <property type="nucleotide sequence ID" value="NZ_JANFQO010000016.1"/>
</dbReference>
<keyword evidence="1" id="KW-0472">Membrane</keyword>
<keyword evidence="1" id="KW-0812">Transmembrane</keyword>
<evidence type="ECO:0000313" key="3">
    <source>
        <dbReference type="Proteomes" id="UP001165498"/>
    </source>
</evidence>
<reference evidence="2" key="1">
    <citation type="submission" date="2022-07" db="EMBL/GenBank/DDBJ databases">
        <title>Tahibacter sp., a new gammaproteobacterium isolated from the silt sample collected at pig farm.</title>
        <authorList>
            <person name="Chen H."/>
        </authorList>
    </citation>
    <scope>NUCLEOTIDE SEQUENCE</scope>
    <source>
        <strain evidence="2">P2K</strain>
    </source>
</reference>
<gene>
    <name evidence="2" type="ORF">NM961_16700</name>
</gene>
<protein>
    <submittedName>
        <fullName evidence="2">Uncharacterized protein</fullName>
    </submittedName>
</protein>
<feature type="transmembrane region" description="Helical" evidence="1">
    <location>
        <begin position="64"/>
        <end position="84"/>
    </location>
</feature>
<feature type="transmembrane region" description="Helical" evidence="1">
    <location>
        <begin position="104"/>
        <end position="125"/>
    </location>
</feature>
<accession>A0ABT1QVP7</accession>
<comment type="caution">
    <text evidence="2">The sequence shown here is derived from an EMBL/GenBank/DDBJ whole genome shotgun (WGS) entry which is preliminary data.</text>
</comment>
<evidence type="ECO:0000256" key="1">
    <source>
        <dbReference type="SAM" id="Phobius"/>
    </source>
</evidence>
<sequence length="132" mass="13381">MRDCIASAAAAGGLAVVWACCIALRSHAGFLHILEGSLFLGAPAAFCAAAIAAGSRFLVRRLAWSLPLACALSGLALGALLGAGSAAGLRSDTTVTPAVWLQQISAFAGIGLALGVFVFGVLWTMHRRAQVC</sequence>
<keyword evidence="3" id="KW-1185">Reference proteome</keyword>
<evidence type="ECO:0000313" key="2">
    <source>
        <dbReference type="EMBL" id="MCQ4166360.1"/>
    </source>
</evidence>
<dbReference type="Proteomes" id="UP001165498">
    <property type="component" value="Unassembled WGS sequence"/>
</dbReference>
<keyword evidence="1" id="KW-1133">Transmembrane helix</keyword>
<organism evidence="2 3">
    <name type="scientific">Tahibacter harae</name>
    <dbReference type="NCBI Taxonomy" id="2963937"/>
    <lineage>
        <taxon>Bacteria</taxon>
        <taxon>Pseudomonadati</taxon>
        <taxon>Pseudomonadota</taxon>
        <taxon>Gammaproteobacteria</taxon>
        <taxon>Lysobacterales</taxon>
        <taxon>Rhodanobacteraceae</taxon>
        <taxon>Tahibacter</taxon>
    </lineage>
</organism>